<dbReference type="EMBL" id="JAVHUY010000037">
    <property type="protein sequence ID" value="MDQ7909050.1"/>
    <property type="molecule type" value="Genomic_DNA"/>
</dbReference>
<evidence type="ECO:0000313" key="2">
    <source>
        <dbReference type="EMBL" id="MDQ7909050.1"/>
    </source>
</evidence>
<comment type="caution">
    <text evidence="2">The sequence shown here is derived from an EMBL/GenBank/DDBJ whole genome shotgun (WGS) entry which is preliminary data.</text>
</comment>
<organism evidence="2 3">
    <name type="scientific">Phytohabitans maris</name>
    <dbReference type="NCBI Taxonomy" id="3071409"/>
    <lineage>
        <taxon>Bacteria</taxon>
        <taxon>Bacillati</taxon>
        <taxon>Actinomycetota</taxon>
        <taxon>Actinomycetes</taxon>
        <taxon>Micromonosporales</taxon>
        <taxon>Micromonosporaceae</taxon>
    </lineage>
</organism>
<reference evidence="2 3" key="1">
    <citation type="submission" date="2023-08" db="EMBL/GenBank/DDBJ databases">
        <title>Phytohabitans sansha sp. nov., isolated from marine sediment.</title>
        <authorList>
            <person name="Zhao Y."/>
            <person name="Yi K."/>
        </authorList>
    </citation>
    <scope>NUCLEOTIDE SEQUENCE [LARGE SCALE GENOMIC DNA]</scope>
    <source>
        <strain evidence="2 3">ZYX-F-186</strain>
    </source>
</reference>
<gene>
    <name evidence="2" type="ORF">RB614_31455</name>
</gene>
<evidence type="ECO:0008006" key="4">
    <source>
        <dbReference type="Google" id="ProtNLM"/>
    </source>
</evidence>
<dbReference type="Gene3D" id="1.10.150.130">
    <property type="match status" value="1"/>
</dbReference>
<proteinExistence type="predicted"/>
<evidence type="ECO:0000313" key="3">
    <source>
        <dbReference type="Proteomes" id="UP001230908"/>
    </source>
</evidence>
<protein>
    <recommendedName>
        <fullName evidence="4">Core-binding (CB) domain-containing protein</fullName>
    </recommendedName>
</protein>
<dbReference type="InterPro" id="IPR010998">
    <property type="entry name" value="Integrase_recombinase_N"/>
</dbReference>
<evidence type="ECO:0000256" key="1">
    <source>
        <dbReference type="ARBA" id="ARBA00023125"/>
    </source>
</evidence>
<name>A0ABU0ZS25_9ACTN</name>
<dbReference type="RefSeq" id="WP_308716313.1">
    <property type="nucleotide sequence ID" value="NZ_JAVHUY010000037.1"/>
</dbReference>
<keyword evidence="3" id="KW-1185">Reference proteome</keyword>
<accession>A0ABU0ZS25</accession>
<keyword evidence="1" id="KW-0238">DNA-binding</keyword>
<sequence>MPLLGRYRGQTRIHTESDLRVFLRWCTAMELGPLTAVRADIERYVALVAGRPLLPALDRSRRLSVVVGFYRVCVVDQILPHSPAAYVRDSGRFLPYFSWTKIRRHKMVAGTASPDDPTMTHYWADRRRKHQRTLLSAQAYRRLWAQRGRCPACGGMLLYANEPPDSLREWERWLRTTMMGIGRGWITTAKVGSPPEIRLTHSFCRTRFPSNRQNGQNQSA</sequence>
<dbReference type="Proteomes" id="UP001230908">
    <property type="component" value="Unassembled WGS sequence"/>
</dbReference>
<dbReference type="SUPFAM" id="SSF47823">
    <property type="entry name" value="lambda integrase-like, N-terminal domain"/>
    <property type="match status" value="1"/>
</dbReference>